<evidence type="ECO:0000259" key="2">
    <source>
        <dbReference type="Pfam" id="PF03432"/>
    </source>
</evidence>
<reference evidence="3 4" key="4">
    <citation type="journal article" date="2020" name="Sci. Rep.">
        <title>beta-carboline chemical signals induce reveromycin production through a LuxR family regulator in Streptomyces sp. SN-593.</title>
        <authorList>
            <person name="Panthee S."/>
            <person name="Kito N."/>
            <person name="Hayashi T."/>
            <person name="Shimizu T."/>
            <person name="Ishikawa J."/>
            <person name="Hamamoto H."/>
            <person name="Osada H."/>
            <person name="Takahashi S."/>
        </authorList>
    </citation>
    <scope>NUCLEOTIDE SEQUENCE [LARGE SCALE GENOMIC DNA]</scope>
    <source>
        <strain evidence="3 4">SN-593</strain>
    </source>
</reference>
<keyword evidence="4" id="KW-1185">Reference proteome</keyword>
<gene>
    <name evidence="3" type="ORF">RVR_5041</name>
</gene>
<feature type="compositionally biased region" description="Low complexity" evidence="1">
    <location>
        <begin position="526"/>
        <end position="541"/>
    </location>
</feature>
<name>A0A7U3UUA3_9ACTN</name>
<accession>A0A7U3UUA3</accession>
<evidence type="ECO:0000313" key="3">
    <source>
        <dbReference type="EMBL" id="BBA98736.1"/>
    </source>
</evidence>
<reference evidence="3 4" key="3">
    <citation type="journal article" date="2011" name="Nat. Chem. Biol.">
        <title>Reveromycin A biosynthesis uses RevG and RevJ for stereospecific spiroacetal formation.</title>
        <authorList>
            <person name="Takahashi S."/>
            <person name="Toyoda A."/>
            <person name="Sekiyama Y."/>
            <person name="Takagi H."/>
            <person name="Nogawa T."/>
            <person name="Uramoto M."/>
            <person name="Suzuki R."/>
            <person name="Koshino H."/>
            <person name="Kumano T."/>
            <person name="Panthee S."/>
            <person name="Dairi T."/>
            <person name="Ishikawa J."/>
            <person name="Ikeda H."/>
            <person name="Sakaki Y."/>
            <person name="Osada H."/>
        </authorList>
    </citation>
    <scope>NUCLEOTIDE SEQUENCE [LARGE SCALE GENOMIC DNA]</scope>
    <source>
        <strain evidence="3 4">SN-593</strain>
    </source>
</reference>
<sequence length="564" mass="61588">MVPDVSTGSHTTGLLSYLFGPGRRDEHTDPHIVAAWDPAGAPDPGRDPDATIARLADRLDLHAQLRAKETGKTPAKHVWHCPVRTAPGDRYLTDSEWAEVARRIVAATGIAPEGDDLACRWIAVRHADDHIHIAAVSVRADGRRARTNRDGWRAQKECRLIEAEFGLRQLKSGDMTAPKTPTSAEQAKAERMGNTTTSREWLRDQAYAVLAAVRTEQEYFDVLGNLGIKVNLRIGTQTGEVTGYSLAAPDDTNTHGEPVYFGGSKLAPDLSIVRIRETLTHPVPRPATNHRPRTEDIWRHADTALRDTAVILNGQDDATAQAHLVAFSELLHNTALPAPPGSRTELKAAATAFNRARRSAIRADHQKATALRNAAKDLIYASSDAGGLAVAVLFALIRTATAAAHWYQRRGYEQQAAAAQQTVLHLRTSYQQAAAPVLNELTRSTPRPQTTQRFEATVRQAIPDHADRILADPAWPALATTLVHTETAGHHLPTLLQQIAAERELDTAHSPAEVLTWRLTTAPNRRTNAAKARTTTANSRTVSAPEPAIRGGVQAPTNDRTRRR</sequence>
<dbReference type="EMBL" id="AP018365">
    <property type="protein sequence ID" value="BBA98736.1"/>
    <property type="molecule type" value="Genomic_DNA"/>
</dbReference>
<reference evidence="3 4" key="1">
    <citation type="journal article" date="2010" name="J. Bacteriol.">
        <title>Biochemical characterization of a novel indole prenyltransferase from Streptomyces sp. SN-593.</title>
        <authorList>
            <person name="Takahashi S."/>
            <person name="Takagi H."/>
            <person name="Toyoda A."/>
            <person name="Uramoto M."/>
            <person name="Nogawa T."/>
            <person name="Ueki M."/>
            <person name="Sakaki Y."/>
            <person name="Osada H."/>
        </authorList>
    </citation>
    <scope>NUCLEOTIDE SEQUENCE [LARGE SCALE GENOMIC DNA]</scope>
    <source>
        <strain evidence="3 4">SN-593</strain>
    </source>
</reference>
<dbReference type="KEGG" id="arev:RVR_5041"/>
<feature type="region of interest" description="Disordered" evidence="1">
    <location>
        <begin position="173"/>
        <end position="196"/>
    </location>
</feature>
<dbReference type="AlphaFoldDB" id="A0A7U3UUA3"/>
<organism evidence="3 4">
    <name type="scientific">Actinacidiphila reveromycinica</name>
    <dbReference type="NCBI Taxonomy" id="659352"/>
    <lineage>
        <taxon>Bacteria</taxon>
        <taxon>Bacillati</taxon>
        <taxon>Actinomycetota</taxon>
        <taxon>Actinomycetes</taxon>
        <taxon>Kitasatosporales</taxon>
        <taxon>Streptomycetaceae</taxon>
        <taxon>Actinacidiphila</taxon>
    </lineage>
</organism>
<dbReference type="InterPro" id="IPR005094">
    <property type="entry name" value="Endonuclease_MobA/VirD2"/>
</dbReference>
<dbReference type="RefSeq" id="WP_202234832.1">
    <property type="nucleotide sequence ID" value="NZ_AP018365.1"/>
</dbReference>
<feature type="domain" description="MobA/VirD2-like nuclease" evidence="2">
    <location>
        <begin position="64"/>
        <end position="167"/>
    </location>
</feature>
<protein>
    <recommendedName>
        <fullName evidence="2">MobA/VirD2-like nuclease domain-containing protein</fullName>
    </recommendedName>
</protein>
<evidence type="ECO:0000313" key="4">
    <source>
        <dbReference type="Proteomes" id="UP000595703"/>
    </source>
</evidence>
<dbReference type="Pfam" id="PF03432">
    <property type="entry name" value="Relaxase"/>
    <property type="match status" value="1"/>
</dbReference>
<feature type="region of interest" description="Disordered" evidence="1">
    <location>
        <begin position="526"/>
        <end position="564"/>
    </location>
</feature>
<dbReference type="Proteomes" id="UP000595703">
    <property type="component" value="Chromosome"/>
</dbReference>
<reference evidence="3 4" key="2">
    <citation type="journal article" date="2011" name="J. Antibiot.">
        <title>Furaquinocins I and J: novel polyketide isoprenoid hybrid compounds from Streptomyces reveromyceticus SN-593.</title>
        <authorList>
            <person name="Panthee S."/>
            <person name="Takahashi S."/>
            <person name="Takagi H."/>
            <person name="Nogawa T."/>
            <person name="Oowada E."/>
            <person name="Uramoto M."/>
            <person name="Osada H."/>
        </authorList>
    </citation>
    <scope>NUCLEOTIDE SEQUENCE [LARGE SCALE GENOMIC DNA]</scope>
    <source>
        <strain evidence="3 4">SN-593</strain>
    </source>
</reference>
<evidence type="ECO:0000256" key="1">
    <source>
        <dbReference type="SAM" id="MobiDB-lite"/>
    </source>
</evidence>
<proteinExistence type="predicted"/>